<dbReference type="CDD" id="cd06170">
    <property type="entry name" value="LuxR_C_like"/>
    <property type="match status" value="1"/>
</dbReference>
<dbReference type="PRINTS" id="PR00038">
    <property type="entry name" value="HTHLUXR"/>
</dbReference>
<keyword evidence="7" id="KW-1185">Reference proteome</keyword>
<name>A0A2H3KMD1_9CHLR</name>
<dbReference type="InterPro" id="IPR058245">
    <property type="entry name" value="NreC/VraR/RcsB-like_REC"/>
</dbReference>
<dbReference type="InterPro" id="IPR039420">
    <property type="entry name" value="WalR-like"/>
</dbReference>
<evidence type="ECO:0000259" key="4">
    <source>
        <dbReference type="PROSITE" id="PS50043"/>
    </source>
</evidence>
<dbReference type="PROSITE" id="PS50043">
    <property type="entry name" value="HTH_LUXR_2"/>
    <property type="match status" value="1"/>
</dbReference>
<dbReference type="InterPro" id="IPR016032">
    <property type="entry name" value="Sig_transdc_resp-reg_C-effctor"/>
</dbReference>
<protein>
    <submittedName>
        <fullName evidence="6">DNA-binding response regulator</fullName>
    </submittedName>
</protein>
<proteinExistence type="predicted"/>
<dbReference type="PROSITE" id="PS00622">
    <property type="entry name" value="HTH_LUXR_1"/>
    <property type="match status" value="1"/>
</dbReference>
<dbReference type="RefSeq" id="WP_097653439.1">
    <property type="nucleotide sequence ID" value="NZ_LYXE01000096.1"/>
</dbReference>
<dbReference type="EMBL" id="LYXE01000096">
    <property type="protein sequence ID" value="PDV98496.1"/>
    <property type="molecule type" value="Genomic_DNA"/>
</dbReference>
<feature type="modified residue" description="4-aspartylphosphate" evidence="3">
    <location>
        <position position="56"/>
    </location>
</feature>
<keyword evidence="2 6" id="KW-0238">DNA-binding</keyword>
<dbReference type="CDD" id="cd17535">
    <property type="entry name" value="REC_NarL-like"/>
    <property type="match status" value="1"/>
</dbReference>
<sequence length="217" mass="23710">MTPITVFLVDDHMVLREGLKTLIAAQADMNVIGEASDGEDAWEQIAETRPNVVIMDISMPGGNGIKATERIKQTYPEVKVLVLSIHDDTSYLRQMLSVGASGYILKHTAADALIQAIRIVAAGGVYLEPSLAEHVVSRYVQRPSAASDLLGAELSEREREVVQGVVQGYSNKDIANQLSLSVKTVETYRARALEKLGLTSRSALVRYALERGWLETS</sequence>
<dbReference type="Proteomes" id="UP000220922">
    <property type="component" value="Unassembled WGS sequence"/>
</dbReference>
<dbReference type="AlphaFoldDB" id="A0A2H3KMD1"/>
<dbReference type="SUPFAM" id="SSF46894">
    <property type="entry name" value="C-terminal effector domain of the bipartite response regulators"/>
    <property type="match status" value="1"/>
</dbReference>
<dbReference type="PROSITE" id="PS50110">
    <property type="entry name" value="RESPONSE_REGULATORY"/>
    <property type="match status" value="1"/>
</dbReference>
<dbReference type="InterPro" id="IPR011006">
    <property type="entry name" value="CheY-like_superfamily"/>
</dbReference>
<dbReference type="SUPFAM" id="SSF52172">
    <property type="entry name" value="CheY-like"/>
    <property type="match status" value="1"/>
</dbReference>
<dbReference type="SMART" id="SM00421">
    <property type="entry name" value="HTH_LUXR"/>
    <property type="match status" value="1"/>
</dbReference>
<dbReference type="PANTHER" id="PTHR43214">
    <property type="entry name" value="TWO-COMPONENT RESPONSE REGULATOR"/>
    <property type="match status" value="1"/>
</dbReference>
<evidence type="ECO:0000256" key="3">
    <source>
        <dbReference type="PROSITE-ProRule" id="PRU00169"/>
    </source>
</evidence>
<dbReference type="Pfam" id="PF00196">
    <property type="entry name" value="GerE"/>
    <property type="match status" value="1"/>
</dbReference>
<evidence type="ECO:0000256" key="2">
    <source>
        <dbReference type="ARBA" id="ARBA00023125"/>
    </source>
</evidence>
<evidence type="ECO:0000313" key="6">
    <source>
        <dbReference type="EMBL" id="PDV98496.1"/>
    </source>
</evidence>
<dbReference type="GO" id="GO:0003677">
    <property type="term" value="F:DNA binding"/>
    <property type="evidence" value="ECO:0007669"/>
    <property type="project" value="UniProtKB-KW"/>
</dbReference>
<gene>
    <name evidence="6" type="ORF">A9Q02_15000</name>
</gene>
<feature type="domain" description="Response regulatory" evidence="5">
    <location>
        <begin position="5"/>
        <end position="121"/>
    </location>
</feature>
<comment type="caution">
    <text evidence="6">The sequence shown here is derived from an EMBL/GenBank/DDBJ whole genome shotgun (WGS) entry which is preliminary data.</text>
</comment>
<dbReference type="InterPro" id="IPR000792">
    <property type="entry name" value="Tscrpt_reg_LuxR_C"/>
</dbReference>
<feature type="domain" description="HTH luxR-type" evidence="4">
    <location>
        <begin position="147"/>
        <end position="212"/>
    </location>
</feature>
<dbReference type="InterPro" id="IPR001789">
    <property type="entry name" value="Sig_transdc_resp-reg_receiver"/>
</dbReference>
<dbReference type="GO" id="GO:0000160">
    <property type="term" value="P:phosphorelay signal transduction system"/>
    <property type="evidence" value="ECO:0007669"/>
    <property type="project" value="InterPro"/>
</dbReference>
<evidence type="ECO:0000313" key="7">
    <source>
        <dbReference type="Proteomes" id="UP000220922"/>
    </source>
</evidence>
<dbReference type="Gene3D" id="3.40.50.2300">
    <property type="match status" value="1"/>
</dbReference>
<dbReference type="GO" id="GO:0006355">
    <property type="term" value="P:regulation of DNA-templated transcription"/>
    <property type="evidence" value="ECO:0007669"/>
    <property type="project" value="InterPro"/>
</dbReference>
<dbReference type="OrthoDB" id="9780153at2"/>
<accession>A0A2H3KMD1</accession>
<dbReference type="Pfam" id="PF00072">
    <property type="entry name" value="Response_reg"/>
    <property type="match status" value="1"/>
</dbReference>
<dbReference type="PANTHER" id="PTHR43214:SF43">
    <property type="entry name" value="TWO-COMPONENT RESPONSE REGULATOR"/>
    <property type="match status" value="1"/>
</dbReference>
<evidence type="ECO:0000259" key="5">
    <source>
        <dbReference type="PROSITE" id="PS50110"/>
    </source>
</evidence>
<dbReference type="SMART" id="SM00448">
    <property type="entry name" value="REC"/>
    <property type="match status" value="1"/>
</dbReference>
<keyword evidence="1 3" id="KW-0597">Phosphoprotein</keyword>
<evidence type="ECO:0000256" key="1">
    <source>
        <dbReference type="ARBA" id="ARBA00022553"/>
    </source>
</evidence>
<organism evidence="6 7">
    <name type="scientific">Candidatus Chloroploca asiatica</name>
    <dbReference type="NCBI Taxonomy" id="1506545"/>
    <lineage>
        <taxon>Bacteria</taxon>
        <taxon>Bacillati</taxon>
        <taxon>Chloroflexota</taxon>
        <taxon>Chloroflexia</taxon>
        <taxon>Chloroflexales</taxon>
        <taxon>Chloroflexineae</taxon>
        <taxon>Oscillochloridaceae</taxon>
        <taxon>Candidatus Chloroploca</taxon>
    </lineage>
</organism>
<reference evidence="6 7" key="1">
    <citation type="submission" date="2016-05" db="EMBL/GenBank/DDBJ databases">
        <authorList>
            <person name="Lavstsen T."/>
            <person name="Jespersen J.S."/>
        </authorList>
    </citation>
    <scope>NUCLEOTIDE SEQUENCE [LARGE SCALE GENOMIC DNA]</scope>
    <source>
        <strain evidence="6 7">B7-9</strain>
    </source>
</reference>